<reference evidence="2" key="1">
    <citation type="submission" date="2014-05" db="EMBL/GenBank/DDBJ databases">
        <title>The transcriptome of the halophilic microalga Tetraselmis sp. GSL018 isolated from the Great Salt Lake, Utah.</title>
        <authorList>
            <person name="Jinkerson R.E."/>
            <person name="D'Adamo S."/>
            <person name="Posewitz M.C."/>
        </authorList>
    </citation>
    <scope>NUCLEOTIDE SEQUENCE</scope>
    <source>
        <strain evidence="2">GSL018</strain>
    </source>
</reference>
<feature type="non-terminal residue" evidence="2">
    <location>
        <position position="74"/>
    </location>
</feature>
<sequence length="74" mass="8337">LSLSLSLSVCVCVPLFMSWRCSHGRSLSCCRIFLFFEPLRFPPSTPLIPSCLHLSLSQRTSLPLPQNTHTHTHT</sequence>
<feature type="signal peptide" evidence="1">
    <location>
        <begin position="1"/>
        <end position="24"/>
    </location>
</feature>
<organism evidence="2">
    <name type="scientific">Tetraselmis sp. GSL018</name>
    <dbReference type="NCBI Taxonomy" id="582737"/>
    <lineage>
        <taxon>Eukaryota</taxon>
        <taxon>Viridiplantae</taxon>
        <taxon>Chlorophyta</taxon>
        <taxon>core chlorophytes</taxon>
        <taxon>Chlorodendrophyceae</taxon>
        <taxon>Chlorodendrales</taxon>
        <taxon>Chlorodendraceae</taxon>
        <taxon>Tetraselmis</taxon>
    </lineage>
</organism>
<proteinExistence type="predicted"/>
<name>A0A061R642_9CHLO</name>
<evidence type="ECO:0000313" key="2">
    <source>
        <dbReference type="EMBL" id="JAC66219.1"/>
    </source>
</evidence>
<gene>
    <name evidence="2" type="ORF">TSPGSL018_14198</name>
</gene>
<feature type="non-terminal residue" evidence="2">
    <location>
        <position position="1"/>
    </location>
</feature>
<evidence type="ECO:0000256" key="1">
    <source>
        <dbReference type="SAM" id="SignalP"/>
    </source>
</evidence>
<dbReference type="EMBL" id="GBEZ01020457">
    <property type="protein sequence ID" value="JAC66219.1"/>
    <property type="molecule type" value="Transcribed_RNA"/>
</dbReference>
<accession>A0A061R642</accession>
<feature type="chain" id="PRO_5001605420" description="Secreted protein" evidence="1">
    <location>
        <begin position="25"/>
        <end position="74"/>
    </location>
</feature>
<keyword evidence="1" id="KW-0732">Signal</keyword>
<evidence type="ECO:0008006" key="3">
    <source>
        <dbReference type="Google" id="ProtNLM"/>
    </source>
</evidence>
<protein>
    <recommendedName>
        <fullName evidence="3">Secreted protein</fullName>
    </recommendedName>
</protein>
<dbReference type="AlphaFoldDB" id="A0A061R642"/>